<proteinExistence type="predicted"/>
<feature type="region of interest" description="Disordered" evidence="1">
    <location>
        <begin position="345"/>
        <end position="373"/>
    </location>
</feature>
<accession>A0A4S8MF22</accession>
<evidence type="ECO:0000313" key="4">
    <source>
        <dbReference type="Proteomes" id="UP000297245"/>
    </source>
</evidence>
<dbReference type="InterPro" id="IPR011320">
    <property type="entry name" value="RNase_H1_N"/>
</dbReference>
<feature type="compositionally biased region" description="Polar residues" evidence="1">
    <location>
        <begin position="961"/>
        <end position="970"/>
    </location>
</feature>
<reference evidence="3 4" key="1">
    <citation type="journal article" date="2019" name="Nat. Ecol. Evol.">
        <title>Megaphylogeny resolves global patterns of mushroom evolution.</title>
        <authorList>
            <person name="Varga T."/>
            <person name="Krizsan K."/>
            <person name="Foldi C."/>
            <person name="Dima B."/>
            <person name="Sanchez-Garcia M."/>
            <person name="Sanchez-Ramirez S."/>
            <person name="Szollosi G.J."/>
            <person name="Szarkandi J.G."/>
            <person name="Papp V."/>
            <person name="Albert L."/>
            <person name="Andreopoulos W."/>
            <person name="Angelini C."/>
            <person name="Antonin V."/>
            <person name="Barry K.W."/>
            <person name="Bougher N.L."/>
            <person name="Buchanan P."/>
            <person name="Buyck B."/>
            <person name="Bense V."/>
            <person name="Catcheside P."/>
            <person name="Chovatia M."/>
            <person name="Cooper J."/>
            <person name="Damon W."/>
            <person name="Desjardin D."/>
            <person name="Finy P."/>
            <person name="Geml J."/>
            <person name="Haridas S."/>
            <person name="Hughes K."/>
            <person name="Justo A."/>
            <person name="Karasinski D."/>
            <person name="Kautmanova I."/>
            <person name="Kiss B."/>
            <person name="Kocsube S."/>
            <person name="Kotiranta H."/>
            <person name="LaButti K.M."/>
            <person name="Lechner B.E."/>
            <person name="Liimatainen K."/>
            <person name="Lipzen A."/>
            <person name="Lukacs Z."/>
            <person name="Mihaltcheva S."/>
            <person name="Morgado L.N."/>
            <person name="Niskanen T."/>
            <person name="Noordeloos M.E."/>
            <person name="Ohm R.A."/>
            <person name="Ortiz-Santana B."/>
            <person name="Ovrebo C."/>
            <person name="Racz N."/>
            <person name="Riley R."/>
            <person name="Savchenko A."/>
            <person name="Shiryaev A."/>
            <person name="Soop K."/>
            <person name="Spirin V."/>
            <person name="Szebenyi C."/>
            <person name="Tomsovsky M."/>
            <person name="Tulloss R.E."/>
            <person name="Uehling J."/>
            <person name="Grigoriev I.V."/>
            <person name="Vagvolgyi C."/>
            <person name="Papp T."/>
            <person name="Martin F.M."/>
            <person name="Miettinen O."/>
            <person name="Hibbett D.S."/>
            <person name="Nagy L.G."/>
        </authorList>
    </citation>
    <scope>NUCLEOTIDE SEQUENCE [LARGE SCALE GENOMIC DNA]</scope>
    <source>
        <strain evidence="3 4">CBS 962.96</strain>
    </source>
</reference>
<organism evidence="3 4">
    <name type="scientific">Dendrothele bispora (strain CBS 962.96)</name>
    <dbReference type="NCBI Taxonomy" id="1314807"/>
    <lineage>
        <taxon>Eukaryota</taxon>
        <taxon>Fungi</taxon>
        <taxon>Dikarya</taxon>
        <taxon>Basidiomycota</taxon>
        <taxon>Agaricomycotina</taxon>
        <taxon>Agaricomycetes</taxon>
        <taxon>Agaricomycetidae</taxon>
        <taxon>Agaricales</taxon>
        <taxon>Agaricales incertae sedis</taxon>
        <taxon>Dendrothele</taxon>
    </lineage>
</organism>
<feature type="compositionally biased region" description="Pro residues" evidence="1">
    <location>
        <begin position="188"/>
        <end position="204"/>
    </location>
</feature>
<feature type="compositionally biased region" description="Basic residues" evidence="1">
    <location>
        <begin position="812"/>
        <end position="833"/>
    </location>
</feature>
<dbReference type="EMBL" id="ML179100">
    <property type="protein sequence ID" value="THV00684.1"/>
    <property type="molecule type" value="Genomic_DNA"/>
</dbReference>
<feature type="region of interest" description="Disordered" evidence="1">
    <location>
        <begin position="787"/>
        <end position="871"/>
    </location>
</feature>
<protein>
    <recommendedName>
        <fullName evidence="2">Ribonuclease H1 N-terminal domain-containing protein</fullName>
    </recommendedName>
</protein>
<dbReference type="Gene3D" id="3.40.970.10">
    <property type="entry name" value="Ribonuclease H1, N-terminal domain"/>
    <property type="match status" value="1"/>
</dbReference>
<dbReference type="InterPro" id="IPR009027">
    <property type="entry name" value="Ribosomal_bL9/RNase_H1_N"/>
</dbReference>
<feature type="compositionally biased region" description="Basic and acidic residues" evidence="1">
    <location>
        <begin position="797"/>
        <end position="810"/>
    </location>
</feature>
<feature type="domain" description="Ribonuclease H1 N-terminal" evidence="2">
    <location>
        <begin position="120"/>
        <end position="160"/>
    </location>
</feature>
<feature type="compositionally biased region" description="Acidic residues" evidence="1">
    <location>
        <begin position="837"/>
        <end position="851"/>
    </location>
</feature>
<dbReference type="OrthoDB" id="3270804at2759"/>
<gene>
    <name evidence="3" type="ORF">K435DRAFT_793889</name>
</gene>
<sequence length="1229" mass="136708">MEKPSKSDVAGSHQPANILKGESHLIRPDYATVYAIKENHPININYDYGCTYLSRIHTVISLTSDTDLSSDEELWNQLEDLESQMASVHLHTPASSIRSTCRPQVFDGQVSGVAFKPKRWYNVYTGASPGIYTTWADASGRVLGVSNARHESFKTYDEALHAWKQNCLGHHDHPNDFIDNTIYRPPSPLVIPQASPPPAHPMTPLPASSRAQLPQAGPPSSHHQIATSSLSSPLIPPISPSRKKAAHAFFGADSPPPVHERLLVPRSRSWAVSAGGTTTVVDSETADLIRREAHMRAMPALVREVDSVQEAEEWLIRLDLQSEASSGDPPDVSYLVKQTLSATDSALSPAPMTQPPESNSPPGVSDSHPEVAATDQGLDTTAKPANGNFSGVYLQRLEENSAAYVSIEKKRAQTLWRTEFISSWFKEWPWHTNGVPEEFEIIEPIPKPSATDPFAVELVSFESTGLLREEYDELVSRCDNERAKRQEEGRQQITNWFHRAKQKSSSNASVFSGLLKQICNASQPPCLTEPYKYYMSKPEYKERVAEIYESRWKKADLDPKYRLWFHTQVAKEVFEGESAELRERIETEAKREHEKDLAAYKQLMNGDKIAITKLEEFGDLAKEIARENLVKYHQMQQYTSNCARHNDHTTIASVALLRWLGMLGLVLGISCKYVGPLLNALGVLTGMPLTMIGGIPPRAGGEPDEFTCLVISTGTTVGPNPKKWELWNREEFTKNVIGNFLKFLIHTSEDVHPDTASSIPKASAKTAETLRDVPFQLDTSALFKMDNDEGEHEDDGEGGKASRDVEDAGKGSKGKGKKSRGKEKARATSKKKKVDAAEDDSIDPEGDQEENEGNKPEDQPEAQPSPVPVPVSQHPYFPKIVFSIPRRRILLDRIVLKPLKEASVAGSKAREKQGCWNGKTDVFTGASERAPSPSPNADIISTVSKDDTPCSNVVTPAILPSSESTDNPSPNEDAPSPRLTALSVPNANEGSPLLSTGTPSMLLPGVSPPAPVNPNNMPLKTTKDLQEKDTIEVDEVEGGKGSEVESEGWPVWLEAAYKALSANTDLQKQPLWVLLLKEWTNLERKYGFENPKGAKAFYTGTSRPVLIDWWSKNTKTIKPEPPEVMPDAKTFSAEWWVWWVTINPEWREQDVLNGRLRASTDEPKDKERWDVMKRPGQCGMLTVVLCLFHWFNKLEEEGEEKETKDWGAALADVIWVVQYEPTIWQRGTW</sequence>
<keyword evidence="4" id="KW-1185">Reference proteome</keyword>
<evidence type="ECO:0000259" key="2">
    <source>
        <dbReference type="Pfam" id="PF01693"/>
    </source>
</evidence>
<feature type="compositionally biased region" description="Polar residues" evidence="1">
    <location>
        <begin position="939"/>
        <end position="954"/>
    </location>
</feature>
<feature type="region of interest" description="Disordered" evidence="1">
    <location>
        <begin position="916"/>
        <end position="998"/>
    </location>
</feature>
<name>A0A4S8MF22_DENBC</name>
<feature type="region of interest" description="Disordered" evidence="1">
    <location>
        <begin position="188"/>
        <end position="233"/>
    </location>
</feature>
<dbReference type="Proteomes" id="UP000297245">
    <property type="component" value="Unassembled WGS sequence"/>
</dbReference>
<evidence type="ECO:0000313" key="3">
    <source>
        <dbReference type="EMBL" id="THV00684.1"/>
    </source>
</evidence>
<feature type="compositionally biased region" description="Polar residues" evidence="1">
    <location>
        <begin position="983"/>
        <end position="998"/>
    </location>
</feature>
<dbReference type="InterPro" id="IPR037056">
    <property type="entry name" value="RNase_H1_N_sf"/>
</dbReference>
<dbReference type="AlphaFoldDB" id="A0A4S8MF22"/>
<dbReference type="SUPFAM" id="SSF55658">
    <property type="entry name" value="L9 N-domain-like"/>
    <property type="match status" value="1"/>
</dbReference>
<dbReference type="Pfam" id="PF01693">
    <property type="entry name" value="Cauli_VI"/>
    <property type="match status" value="1"/>
</dbReference>
<evidence type="ECO:0000256" key="1">
    <source>
        <dbReference type="SAM" id="MobiDB-lite"/>
    </source>
</evidence>